<feature type="domain" description="Response regulatory" evidence="2">
    <location>
        <begin position="2"/>
        <end position="92"/>
    </location>
</feature>
<gene>
    <name evidence="3" type="ORF">L1F33_00955</name>
</gene>
<evidence type="ECO:0000313" key="4">
    <source>
        <dbReference type="Proteomes" id="UP001065265"/>
    </source>
</evidence>
<organism evidence="3 4">
    <name type="scientific">Qipengyuania spongiae</name>
    <dbReference type="NCBI Taxonomy" id="2909673"/>
    <lineage>
        <taxon>Bacteria</taxon>
        <taxon>Pseudomonadati</taxon>
        <taxon>Pseudomonadota</taxon>
        <taxon>Alphaproteobacteria</taxon>
        <taxon>Sphingomonadales</taxon>
        <taxon>Erythrobacteraceae</taxon>
        <taxon>Qipengyuania</taxon>
    </lineage>
</organism>
<dbReference type="SUPFAM" id="SSF52172">
    <property type="entry name" value="CheY-like"/>
    <property type="match status" value="1"/>
</dbReference>
<evidence type="ECO:0000313" key="3">
    <source>
        <dbReference type="EMBL" id="UVI39566.1"/>
    </source>
</evidence>
<reference evidence="3" key="1">
    <citation type="submission" date="2022-02" db="EMBL/GenBank/DDBJ databases">
        <title>Qipengyuania spongiae sp. nov., isolated from marine sponge.</title>
        <authorList>
            <person name="Li Z."/>
            <person name="Zhang M."/>
        </authorList>
    </citation>
    <scope>NUCLEOTIDE SEQUENCE</scope>
    <source>
        <strain evidence="3">PHS-Z21</strain>
    </source>
</reference>
<proteinExistence type="predicted"/>
<dbReference type="InterPro" id="IPR050595">
    <property type="entry name" value="Bact_response_regulator"/>
</dbReference>
<dbReference type="InterPro" id="IPR011006">
    <property type="entry name" value="CheY-like_superfamily"/>
</dbReference>
<name>A0ABY5T0D4_9SPHN</name>
<dbReference type="PANTHER" id="PTHR44591:SF3">
    <property type="entry name" value="RESPONSE REGULATORY DOMAIN-CONTAINING PROTEIN"/>
    <property type="match status" value="1"/>
</dbReference>
<dbReference type="Gene3D" id="3.40.50.2300">
    <property type="match status" value="1"/>
</dbReference>
<keyword evidence="1" id="KW-0597">Phosphoprotein</keyword>
<dbReference type="Pfam" id="PF00072">
    <property type="entry name" value="Response_reg"/>
    <property type="match status" value="1"/>
</dbReference>
<keyword evidence="4" id="KW-1185">Reference proteome</keyword>
<dbReference type="EMBL" id="CP092471">
    <property type="protein sequence ID" value="UVI39566.1"/>
    <property type="molecule type" value="Genomic_DNA"/>
</dbReference>
<evidence type="ECO:0000256" key="1">
    <source>
        <dbReference type="ARBA" id="ARBA00022553"/>
    </source>
</evidence>
<dbReference type="PANTHER" id="PTHR44591">
    <property type="entry name" value="STRESS RESPONSE REGULATOR PROTEIN 1"/>
    <property type="match status" value="1"/>
</dbReference>
<dbReference type="Proteomes" id="UP001065265">
    <property type="component" value="Chromosome"/>
</dbReference>
<accession>A0ABY5T0D4</accession>
<protein>
    <submittedName>
        <fullName evidence="3">Response regulator</fullName>
    </submittedName>
</protein>
<sequence length="102" mass="11639">MVENAGFEAVEAFDVDDAIRILESRTDIRIVYMDLDMPRGIPGIELAATIRDRWPPIAIILIAAMFKEKNPTLWDRAEFFAKPFRRGDVLASIERLMESQTA</sequence>
<evidence type="ECO:0000259" key="2">
    <source>
        <dbReference type="Pfam" id="PF00072"/>
    </source>
</evidence>
<dbReference type="RefSeq" id="WP_420910630.1">
    <property type="nucleotide sequence ID" value="NZ_CP092471.1"/>
</dbReference>
<dbReference type="InterPro" id="IPR001789">
    <property type="entry name" value="Sig_transdc_resp-reg_receiver"/>
</dbReference>